<sequence length="570" mass="63602">MKRVCFSKPYSLKWRVLADENRIIKQLQVKYCTKDILLSLDLRACERCINTHVDNSDRSRSKLGFVITNVADKVESYFVTLSHNGPVVRGANITFKAELFNAYGEPPSGTFRFRWQDNAIPRHISESEGPETAAHWIVSYPASHYDPGPYEVEVSVDKSTIFFWPISSQRIVFNVTAMLNGQIALIQSDRSVNGKFISNSRQLTHQVQLTKPDYEYLAANSTSILTYWFVDCVYYGSTSDYSLKFNYTEAGKEHNVEALVVAYYEPPTTTPAPTTPTTTTTSTTTTNKPTTQGPGGNTTTTTTTLTPRTTTPPTTTALPSQPHNSSSELSNEVNLAPTVNTNVSEPNTTIDLPFVCLNSSVISPDPKKTYGYFHRLLEPQALTVDCNFVLTAPVSQVDITGSNWLKHGDILNLTVAFTGSPNFTYCTKLMVGTYNITGNEVCKNDGRALLKPKFPIIHYFQVPDTYTLIVIINNDISKTITPVTVNIYEVTKQAQLSVIVVPVSCSIVAVILIVYTVEVANFDFGQANDMEYKTFNERLRESVSNTFNRSSDYVETENVWSPSRKYGSMQ</sequence>
<dbReference type="GO" id="GO:0005886">
    <property type="term" value="C:plasma membrane"/>
    <property type="evidence" value="ECO:0007669"/>
    <property type="project" value="TreeGrafter"/>
</dbReference>
<dbReference type="AlphaFoldDB" id="A0A7R9AXH5"/>
<evidence type="ECO:0000256" key="1">
    <source>
        <dbReference type="SAM" id="MobiDB-lite"/>
    </source>
</evidence>
<name>A0A7R9AXH5_TIMSH</name>
<dbReference type="EMBL" id="OC002700">
    <property type="protein sequence ID" value="CAD7262240.1"/>
    <property type="molecule type" value="Genomic_DNA"/>
</dbReference>
<dbReference type="PANTHER" id="PTHR11861:SF8">
    <property type="entry name" value="PKD DOMAIN-CONTAINING PROTEIN"/>
    <property type="match status" value="1"/>
</dbReference>
<dbReference type="InterPro" id="IPR045219">
    <property type="entry name" value="PKAT"/>
</dbReference>
<proteinExistence type="predicted"/>
<organism evidence="2">
    <name type="scientific">Timema shepardi</name>
    <name type="common">Walking stick</name>
    <dbReference type="NCBI Taxonomy" id="629360"/>
    <lineage>
        <taxon>Eukaryota</taxon>
        <taxon>Metazoa</taxon>
        <taxon>Ecdysozoa</taxon>
        <taxon>Arthropoda</taxon>
        <taxon>Hexapoda</taxon>
        <taxon>Insecta</taxon>
        <taxon>Pterygota</taxon>
        <taxon>Neoptera</taxon>
        <taxon>Polyneoptera</taxon>
        <taxon>Phasmatodea</taxon>
        <taxon>Timematodea</taxon>
        <taxon>Timematoidea</taxon>
        <taxon>Timematidae</taxon>
        <taxon>Timema</taxon>
    </lineage>
</organism>
<evidence type="ECO:0000313" key="2">
    <source>
        <dbReference type="EMBL" id="CAD7262240.1"/>
    </source>
</evidence>
<feature type="region of interest" description="Disordered" evidence="1">
    <location>
        <begin position="266"/>
        <end position="331"/>
    </location>
</feature>
<reference evidence="2" key="1">
    <citation type="submission" date="2020-11" db="EMBL/GenBank/DDBJ databases">
        <authorList>
            <person name="Tran Van P."/>
        </authorList>
    </citation>
    <scope>NUCLEOTIDE SEQUENCE</scope>
</reference>
<dbReference type="PANTHER" id="PTHR11861">
    <property type="entry name" value="MELANOCYTE PROTEIN PMEL 17-RELATED"/>
    <property type="match status" value="1"/>
</dbReference>
<feature type="compositionally biased region" description="Low complexity" evidence="1">
    <location>
        <begin position="275"/>
        <end position="331"/>
    </location>
</feature>
<accession>A0A7R9AXH5</accession>
<protein>
    <submittedName>
        <fullName evidence="2">Uncharacterized protein</fullName>
    </submittedName>
</protein>
<gene>
    <name evidence="2" type="ORF">TSIB3V08_LOCUS6357</name>
</gene>